<evidence type="ECO:0000256" key="2">
    <source>
        <dbReference type="ARBA" id="ARBA00022670"/>
    </source>
</evidence>
<dbReference type="Gene3D" id="3.90.1720.10">
    <property type="entry name" value="endopeptidase domain like (from Nostoc punctiforme)"/>
    <property type="match status" value="1"/>
</dbReference>
<accession>A0A1I4KLZ5</accession>
<evidence type="ECO:0000256" key="4">
    <source>
        <dbReference type="ARBA" id="ARBA00022807"/>
    </source>
</evidence>
<reference evidence="8" key="1">
    <citation type="submission" date="2016-10" db="EMBL/GenBank/DDBJ databases">
        <authorList>
            <person name="Varghese N."/>
            <person name="Submissions S."/>
        </authorList>
    </citation>
    <scope>NUCLEOTIDE SEQUENCE [LARGE SCALE GENOMIC DNA]</scope>
    <source>
        <strain evidence="8">DSM 13327</strain>
    </source>
</reference>
<dbReference type="GO" id="GO:0006508">
    <property type="term" value="P:proteolysis"/>
    <property type="evidence" value="ECO:0007669"/>
    <property type="project" value="UniProtKB-KW"/>
</dbReference>
<evidence type="ECO:0000313" key="8">
    <source>
        <dbReference type="Proteomes" id="UP000199520"/>
    </source>
</evidence>
<feature type="domain" description="NlpC/P60" evidence="6">
    <location>
        <begin position="96"/>
        <end position="219"/>
    </location>
</feature>
<keyword evidence="5" id="KW-0732">Signal</keyword>
<dbReference type="GO" id="GO:0008234">
    <property type="term" value="F:cysteine-type peptidase activity"/>
    <property type="evidence" value="ECO:0007669"/>
    <property type="project" value="UniProtKB-KW"/>
</dbReference>
<sequence length="220" mass="23857">MKKYRMPIILLILFTFSFTLIMPATVAMAASPLNTLTQTSSANPKNSSSSFNLLNVLIGMLLGNLLGKNNISENPNVNIKPVPLQETDSKSATSASAKGDAIIATAKTYMGVPYVFGGESPTSGLDCSSFTQLVMKKNGITLPRTAAEQYSQGTPIDKENLEIGDLVFFTTYKPGASHVGFYMGNQQFIHASSAAKQVTISSLDETYYTEHYIGSRRYIK</sequence>
<keyword evidence="3 7" id="KW-0378">Hydrolase</keyword>
<dbReference type="Pfam" id="PF00877">
    <property type="entry name" value="NLPC_P60"/>
    <property type="match status" value="1"/>
</dbReference>
<dbReference type="OrthoDB" id="9813368at2"/>
<dbReference type="EMBL" id="FOTS01000018">
    <property type="protein sequence ID" value="SFL79798.1"/>
    <property type="molecule type" value="Genomic_DNA"/>
</dbReference>
<dbReference type="STRING" id="1123291.SAMN04490355_101870"/>
<gene>
    <name evidence="7" type="ORF">SAMN04490355_101870</name>
</gene>
<organism evidence="7 8">
    <name type="scientific">Pelosinus propionicus DSM 13327</name>
    <dbReference type="NCBI Taxonomy" id="1123291"/>
    <lineage>
        <taxon>Bacteria</taxon>
        <taxon>Bacillati</taxon>
        <taxon>Bacillota</taxon>
        <taxon>Negativicutes</taxon>
        <taxon>Selenomonadales</taxon>
        <taxon>Sporomusaceae</taxon>
        <taxon>Pelosinus</taxon>
    </lineage>
</organism>
<protein>
    <submittedName>
        <fullName evidence="7">Cell wall-associated hydrolase, NlpC family</fullName>
    </submittedName>
</protein>
<dbReference type="PROSITE" id="PS51935">
    <property type="entry name" value="NLPC_P60"/>
    <property type="match status" value="1"/>
</dbReference>
<dbReference type="InterPro" id="IPR000064">
    <property type="entry name" value="NLP_P60_dom"/>
</dbReference>
<evidence type="ECO:0000256" key="3">
    <source>
        <dbReference type="ARBA" id="ARBA00022801"/>
    </source>
</evidence>
<dbReference type="PANTHER" id="PTHR47053:SF1">
    <property type="entry name" value="MUREIN DD-ENDOPEPTIDASE MEPH-RELATED"/>
    <property type="match status" value="1"/>
</dbReference>
<evidence type="ECO:0000313" key="7">
    <source>
        <dbReference type="EMBL" id="SFL79798.1"/>
    </source>
</evidence>
<dbReference type="PANTHER" id="PTHR47053">
    <property type="entry name" value="MUREIN DD-ENDOPEPTIDASE MEPH-RELATED"/>
    <property type="match status" value="1"/>
</dbReference>
<evidence type="ECO:0000259" key="6">
    <source>
        <dbReference type="PROSITE" id="PS51935"/>
    </source>
</evidence>
<keyword evidence="4" id="KW-0788">Thiol protease</keyword>
<proteinExistence type="inferred from homology"/>
<dbReference type="InterPro" id="IPR051202">
    <property type="entry name" value="Peptidase_C40"/>
</dbReference>
<keyword evidence="8" id="KW-1185">Reference proteome</keyword>
<comment type="similarity">
    <text evidence="1">Belongs to the peptidase C40 family.</text>
</comment>
<name>A0A1I4KLZ5_9FIRM</name>
<feature type="chain" id="PRO_5011436100" evidence="5">
    <location>
        <begin position="30"/>
        <end position="220"/>
    </location>
</feature>
<feature type="signal peptide" evidence="5">
    <location>
        <begin position="1"/>
        <end position="29"/>
    </location>
</feature>
<dbReference type="SUPFAM" id="SSF54001">
    <property type="entry name" value="Cysteine proteinases"/>
    <property type="match status" value="1"/>
</dbReference>
<dbReference type="AlphaFoldDB" id="A0A1I4KLZ5"/>
<dbReference type="Proteomes" id="UP000199520">
    <property type="component" value="Unassembled WGS sequence"/>
</dbReference>
<dbReference type="InterPro" id="IPR038765">
    <property type="entry name" value="Papain-like_cys_pep_sf"/>
</dbReference>
<keyword evidence="2" id="KW-0645">Protease</keyword>
<evidence type="ECO:0000256" key="5">
    <source>
        <dbReference type="SAM" id="SignalP"/>
    </source>
</evidence>
<evidence type="ECO:0000256" key="1">
    <source>
        <dbReference type="ARBA" id="ARBA00007074"/>
    </source>
</evidence>
<dbReference type="RefSeq" id="WP_090937001.1">
    <property type="nucleotide sequence ID" value="NZ_FOTS01000018.1"/>
</dbReference>